<dbReference type="Pfam" id="PF12791">
    <property type="entry name" value="RsgI_N"/>
    <property type="match status" value="1"/>
</dbReference>
<proteinExistence type="predicted"/>
<dbReference type="PROSITE" id="PS51849">
    <property type="entry name" value="RSGI_N"/>
    <property type="match status" value="1"/>
</dbReference>
<gene>
    <name evidence="9" type="ORF">KYD98_10735</name>
</gene>
<feature type="compositionally biased region" description="Basic and acidic residues" evidence="6">
    <location>
        <begin position="275"/>
        <end position="290"/>
    </location>
</feature>
<accession>A0ABS7API1</accession>
<evidence type="ECO:0000259" key="8">
    <source>
        <dbReference type="PROSITE" id="PS51849"/>
    </source>
</evidence>
<organism evidence="9 10">
    <name type="scientific">Clostridium weizhouense</name>
    <dbReference type="NCBI Taxonomy" id="2859781"/>
    <lineage>
        <taxon>Bacteria</taxon>
        <taxon>Bacillati</taxon>
        <taxon>Bacillota</taxon>
        <taxon>Clostridia</taxon>
        <taxon>Eubacteriales</taxon>
        <taxon>Clostridiaceae</taxon>
        <taxon>Clostridium</taxon>
    </lineage>
</organism>
<dbReference type="RefSeq" id="WP_308462455.1">
    <property type="nucleotide sequence ID" value="NZ_JAHXPT010000008.1"/>
</dbReference>
<evidence type="ECO:0000313" key="10">
    <source>
        <dbReference type="Proteomes" id="UP001519921"/>
    </source>
</evidence>
<evidence type="ECO:0000256" key="4">
    <source>
        <dbReference type="ARBA" id="ARBA00022989"/>
    </source>
</evidence>
<keyword evidence="2" id="KW-1003">Cell membrane</keyword>
<evidence type="ECO:0000256" key="6">
    <source>
        <dbReference type="SAM" id="MobiDB-lite"/>
    </source>
</evidence>
<reference evidence="9 10" key="1">
    <citation type="submission" date="2021-07" db="EMBL/GenBank/DDBJ databases">
        <title>Clostridium weizhouense sp. nov., an anaerobic bacterium isolated from activated sludge of Petroleum wastewater.</title>
        <authorList>
            <person name="Li Q."/>
        </authorList>
    </citation>
    <scope>NUCLEOTIDE SEQUENCE [LARGE SCALE GENOMIC DNA]</scope>
    <source>
        <strain evidence="9 10">YB-6</strain>
    </source>
</reference>
<sequence>MNKGILMEIKKDYAIVMNELGLMDSIKIKDGMAIGQKIFYFEEDIVNLNVNKSINKLSLFKTFGTFAALFLLIFTFFQPFAYQKAYAVVSLDINPSIQIEVNNKKKIVKVEGINADGKNIDLSSANGLDINEGIENIKSILVEKQYLNKDGEVLVGFALLDEKEDEIYENTIKDAIQTTFKSENVTYVKANKDAVKEAKTKGISLGRYEASLSLNEDVKSEIEDIPVKEITSLIKDKENYIHWEADDAIEIPKIEENVPKIDDIDNVVDKPVDKLEDTVTSNKDKTDQPIKEIAPPVEKPNSGDESIEIKQEPEIVPETKPEIEIPTIEIPKPEDDNKNSNLNDKDNEDNKDILKEDDSNIDNPINKN</sequence>
<evidence type="ECO:0000256" key="3">
    <source>
        <dbReference type="ARBA" id="ARBA00022692"/>
    </source>
</evidence>
<dbReference type="InterPro" id="IPR055431">
    <property type="entry name" value="RsgI_M"/>
</dbReference>
<keyword evidence="4 7" id="KW-1133">Transmembrane helix</keyword>
<keyword evidence="5 7" id="KW-0472">Membrane</keyword>
<comment type="caution">
    <text evidence="9">The sequence shown here is derived from an EMBL/GenBank/DDBJ whole genome shotgun (WGS) entry which is preliminary data.</text>
</comment>
<dbReference type="Proteomes" id="UP001519921">
    <property type="component" value="Unassembled WGS sequence"/>
</dbReference>
<evidence type="ECO:0000256" key="7">
    <source>
        <dbReference type="SAM" id="Phobius"/>
    </source>
</evidence>
<feature type="region of interest" description="Disordered" evidence="6">
    <location>
        <begin position="275"/>
        <end position="368"/>
    </location>
</feature>
<feature type="compositionally biased region" description="Basic and acidic residues" evidence="6">
    <location>
        <begin position="331"/>
        <end position="358"/>
    </location>
</feature>
<keyword evidence="10" id="KW-1185">Reference proteome</keyword>
<name>A0ABS7API1_9CLOT</name>
<feature type="compositionally biased region" description="Basic and acidic residues" evidence="6">
    <location>
        <begin position="307"/>
        <end position="323"/>
    </location>
</feature>
<dbReference type="InterPro" id="IPR024449">
    <property type="entry name" value="Anti-sigma_RsgI_N"/>
</dbReference>
<evidence type="ECO:0000313" key="9">
    <source>
        <dbReference type="EMBL" id="MBW6410571.1"/>
    </source>
</evidence>
<evidence type="ECO:0000256" key="2">
    <source>
        <dbReference type="ARBA" id="ARBA00022475"/>
    </source>
</evidence>
<dbReference type="EMBL" id="JAHXPT010000008">
    <property type="protein sequence ID" value="MBW6410571.1"/>
    <property type="molecule type" value="Genomic_DNA"/>
</dbReference>
<dbReference type="Pfam" id="PF23750">
    <property type="entry name" value="RsgI_M"/>
    <property type="match status" value="1"/>
</dbReference>
<keyword evidence="3 7" id="KW-0812">Transmembrane</keyword>
<evidence type="ECO:0000256" key="1">
    <source>
        <dbReference type="ARBA" id="ARBA00004162"/>
    </source>
</evidence>
<feature type="domain" description="RsgI N-terminal anti-sigma" evidence="8">
    <location>
        <begin position="2"/>
        <end position="49"/>
    </location>
</feature>
<protein>
    <submittedName>
        <fullName evidence="9">Anti-sigma factor domain-containing protein</fullName>
    </submittedName>
</protein>
<evidence type="ECO:0000256" key="5">
    <source>
        <dbReference type="ARBA" id="ARBA00023136"/>
    </source>
</evidence>
<comment type="subcellular location">
    <subcellularLocation>
        <location evidence="1">Cell membrane</location>
        <topology evidence="1">Single-pass membrane protein</topology>
    </subcellularLocation>
</comment>
<feature type="transmembrane region" description="Helical" evidence="7">
    <location>
        <begin position="59"/>
        <end position="77"/>
    </location>
</feature>